<dbReference type="RefSeq" id="WP_086991418.1">
    <property type="nucleotide sequence ID" value="NZ_FUHU01000025.1"/>
</dbReference>
<gene>
    <name evidence="1" type="ORF">CZ674_04820</name>
</gene>
<proteinExistence type="predicted"/>
<sequence length="65" mass="7042">MDIEDSLSDFLIPPTVCGECGTFIEGATCHRCEPDKTPAAPVRVDTWHELNAIDIPDLHSGSTTD</sequence>
<evidence type="ECO:0000313" key="1">
    <source>
        <dbReference type="EMBL" id="SJM56006.1"/>
    </source>
</evidence>
<accession>A0A1R4FJD9</accession>
<dbReference type="AlphaFoldDB" id="A0A1R4FJD9"/>
<reference evidence="1 2" key="1">
    <citation type="submission" date="2017-02" db="EMBL/GenBank/DDBJ databases">
        <authorList>
            <person name="Peterson S.W."/>
        </authorList>
    </citation>
    <scope>NUCLEOTIDE SEQUENCE [LARGE SCALE GENOMIC DNA]</scope>
    <source>
        <strain evidence="1 2">LMG 22410</strain>
    </source>
</reference>
<evidence type="ECO:0000313" key="2">
    <source>
        <dbReference type="Proteomes" id="UP000195787"/>
    </source>
</evidence>
<organism evidence="1 2">
    <name type="scientific">Agrococcus casei LMG 22410</name>
    <dbReference type="NCBI Taxonomy" id="1255656"/>
    <lineage>
        <taxon>Bacteria</taxon>
        <taxon>Bacillati</taxon>
        <taxon>Actinomycetota</taxon>
        <taxon>Actinomycetes</taxon>
        <taxon>Micrococcales</taxon>
        <taxon>Microbacteriaceae</taxon>
        <taxon>Agrococcus</taxon>
    </lineage>
</organism>
<dbReference type="EMBL" id="FUHU01000025">
    <property type="protein sequence ID" value="SJM56006.1"/>
    <property type="molecule type" value="Genomic_DNA"/>
</dbReference>
<protein>
    <submittedName>
        <fullName evidence="1">Uncharacterized protein</fullName>
    </submittedName>
</protein>
<dbReference type="GeneID" id="303172528"/>
<name>A0A1R4FJD9_9MICO</name>
<keyword evidence="2" id="KW-1185">Reference proteome</keyword>
<dbReference type="OrthoDB" id="3177118at2"/>
<dbReference type="Proteomes" id="UP000195787">
    <property type="component" value="Unassembled WGS sequence"/>
</dbReference>